<dbReference type="InterPro" id="IPR001148">
    <property type="entry name" value="CA_dom"/>
</dbReference>
<dbReference type="HOGENOM" id="CLU_039326_2_1_1"/>
<comment type="similarity">
    <text evidence="2 8">Belongs to the alpha-carbonic anhydrase family.</text>
</comment>
<dbReference type="CDD" id="cd00326">
    <property type="entry name" value="alpha_CA"/>
    <property type="match status" value="1"/>
</dbReference>
<dbReference type="InParanoid" id="A7S2D8"/>
<dbReference type="InterPro" id="IPR036398">
    <property type="entry name" value="CA_dom_sf"/>
</dbReference>
<organism evidence="10 11">
    <name type="scientific">Nematostella vectensis</name>
    <name type="common">Starlet sea anemone</name>
    <dbReference type="NCBI Taxonomy" id="45351"/>
    <lineage>
        <taxon>Eukaryota</taxon>
        <taxon>Metazoa</taxon>
        <taxon>Cnidaria</taxon>
        <taxon>Anthozoa</taxon>
        <taxon>Hexacorallia</taxon>
        <taxon>Actiniaria</taxon>
        <taxon>Edwardsiidae</taxon>
        <taxon>Nematostella</taxon>
    </lineage>
</organism>
<reference evidence="10 11" key="1">
    <citation type="journal article" date="2007" name="Science">
        <title>Sea anemone genome reveals ancestral eumetazoan gene repertoire and genomic organization.</title>
        <authorList>
            <person name="Putnam N.H."/>
            <person name="Srivastava M."/>
            <person name="Hellsten U."/>
            <person name="Dirks B."/>
            <person name="Chapman J."/>
            <person name="Salamov A."/>
            <person name="Terry A."/>
            <person name="Shapiro H."/>
            <person name="Lindquist E."/>
            <person name="Kapitonov V.V."/>
            <person name="Jurka J."/>
            <person name="Genikhovich G."/>
            <person name="Grigoriev I.V."/>
            <person name="Lucas S.M."/>
            <person name="Steele R.E."/>
            <person name="Finnerty J.R."/>
            <person name="Technau U."/>
            <person name="Martindale M.Q."/>
            <person name="Rokhsar D.S."/>
        </authorList>
    </citation>
    <scope>NUCLEOTIDE SEQUENCE [LARGE SCALE GENOMIC DNA]</scope>
    <source>
        <strain evidence="11">CH2 X CH6</strain>
    </source>
</reference>
<protein>
    <recommendedName>
        <fullName evidence="3 8">Carbonic anhydrase</fullName>
        <ecNumber evidence="3 8">4.2.1.1</ecNumber>
    </recommendedName>
</protein>
<dbReference type="PROSITE" id="PS51144">
    <property type="entry name" value="ALPHA_CA_2"/>
    <property type="match status" value="1"/>
</dbReference>
<evidence type="ECO:0000256" key="8">
    <source>
        <dbReference type="RuleBase" id="RU367011"/>
    </source>
</evidence>
<keyword evidence="5 8" id="KW-0862">Zinc</keyword>
<evidence type="ECO:0000313" key="11">
    <source>
        <dbReference type="Proteomes" id="UP000001593"/>
    </source>
</evidence>
<dbReference type="SMART" id="SM01057">
    <property type="entry name" value="Carb_anhydrase"/>
    <property type="match status" value="1"/>
</dbReference>
<dbReference type="STRING" id="45351.A7S2D8"/>
<evidence type="ECO:0000256" key="6">
    <source>
        <dbReference type="ARBA" id="ARBA00023239"/>
    </source>
</evidence>
<dbReference type="EC" id="4.2.1.1" evidence="3 8"/>
<comment type="catalytic activity">
    <reaction evidence="7 8">
        <text>hydrogencarbonate + H(+) = CO2 + H2O</text>
        <dbReference type="Rhea" id="RHEA:10748"/>
        <dbReference type="ChEBI" id="CHEBI:15377"/>
        <dbReference type="ChEBI" id="CHEBI:15378"/>
        <dbReference type="ChEBI" id="CHEBI:16526"/>
        <dbReference type="ChEBI" id="CHEBI:17544"/>
        <dbReference type="EC" id="4.2.1.1"/>
    </reaction>
</comment>
<dbReference type="EMBL" id="DS469568">
    <property type="protein sequence ID" value="EDO42126.1"/>
    <property type="molecule type" value="Genomic_DNA"/>
</dbReference>
<feature type="domain" description="Alpha-carbonic anhydrase" evidence="9">
    <location>
        <begin position="1"/>
        <end position="233"/>
    </location>
</feature>
<dbReference type="GO" id="GO:0004089">
    <property type="term" value="F:carbonate dehydratase activity"/>
    <property type="evidence" value="ECO:0000318"/>
    <property type="project" value="GO_Central"/>
</dbReference>
<gene>
    <name evidence="10" type="ORF">NEMVEDRAFT_v1g101864</name>
</gene>
<evidence type="ECO:0000256" key="4">
    <source>
        <dbReference type="ARBA" id="ARBA00022723"/>
    </source>
</evidence>
<dbReference type="PANTHER" id="PTHR18952:SF141">
    <property type="entry name" value="CARBONIC ANHYDRASE"/>
    <property type="match status" value="1"/>
</dbReference>
<dbReference type="PhylomeDB" id="A7S2D8"/>
<dbReference type="AlphaFoldDB" id="A7S2D8"/>
<dbReference type="Pfam" id="PF00194">
    <property type="entry name" value="Carb_anhydrase"/>
    <property type="match status" value="1"/>
</dbReference>
<dbReference type="Proteomes" id="UP000001593">
    <property type="component" value="Unassembled WGS sequence"/>
</dbReference>
<keyword evidence="4 8" id="KW-0479">Metal-binding</keyword>
<keyword evidence="6 8" id="KW-0456">Lyase</keyword>
<evidence type="ECO:0000256" key="7">
    <source>
        <dbReference type="ARBA" id="ARBA00048348"/>
    </source>
</evidence>
<evidence type="ECO:0000256" key="1">
    <source>
        <dbReference type="ARBA" id="ARBA00001947"/>
    </source>
</evidence>
<dbReference type="Gene3D" id="3.10.200.10">
    <property type="entry name" value="Alpha carbonic anhydrase"/>
    <property type="match status" value="2"/>
</dbReference>
<dbReference type="PROSITE" id="PS00162">
    <property type="entry name" value="ALPHA_CA_1"/>
    <property type="match status" value="1"/>
</dbReference>
<accession>A7S2D8</accession>
<evidence type="ECO:0000313" key="10">
    <source>
        <dbReference type="EMBL" id="EDO42126.1"/>
    </source>
</evidence>
<evidence type="ECO:0000256" key="3">
    <source>
        <dbReference type="ARBA" id="ARBA00012925"/>
    </source>
</evidence>
<evidence type="ECO:0000256" key="5">
    <source>
        <dbReference type="ARBA" id="ARBA00022833"/>
    </source>
</evidence>
<keyword evidence="11" id="KW-1185">Reference proteome</keyword>
<dbReference type="SUPFAM" id="SSF51069">
    <property type="entry name" value="Carbonic anhydrase"/>
    <property type="match status" value="1"/>
</dbReference>
<dbReference type="eggNOG" id="KOG0382">
    <property type="taxonomic scope" value="Eukaryota"/>
</dbReference>
<dbReference type="InterPro" id="IPR018338">
    <property type="entry name" value="Carbonic_anhydrase_a-class_CS"/>
</dbReference>
<proteinExistence type="inferred from homology"/>
<sequence length="234" mass="26072">GPGKWSVKFPIAASGKRQSPIDIVSNETKFDSTIPPVKVHYDPFTKGKLTNTGHSVSFSGESDASVPTPDITSGPLSHKYKFAQFHFHWGKDEKEGSEHRVDGKMYPSEMHIVHYNSDLYKDAASAMSSDNKDGLCVLGVFLEVKEDAFLLNICTCTIHLFFSCVLECWTYPGSLTTPPLSEIVNWIVLKNTIEISHHQLKLFHGLQNAKGECITHNYRPPCPLHGRVVKATFP</sequence>
<dbReference type="GO" id="GO:0008270">
    <property type="term" value="F:zinc ion binding"/>
    <property type="evidence" value="ECO:0007669"/>
    <property type="project" value="UniProtKB-UniRule"/>
</dbReference>
<comment type="cofactor">
    <cofactor evidence="1 8">
        <name>Zn(2+)</name>
        <dbReference type="ChEBI" id="CHEBI:29105"/>
    </cofactor>
</comment>
<comment type="function">
    <text evidence="8">Reversible hydration of carbon dioxide.</text>
</comment>
<dbReference type="GO" id="GO:0005737">
    <property type="term" value="C:cytoplasm"/>
    <property type="evidence" value="ECO:0000318"/>
    <property type="project" value="GO_Central"/>
</dbReference>
<dbReference type="PANTHER" id="PTHR18952">
    <property type="entry name" value="CARBONIC ANHYDRASE"/>
    <property type="match status" value="1"/>
</dbReference>
<dbReference type="InterPro" id="IPR023561">
    <property type="entry name" value="Carbonic_anhydrase_a-class"/>
</dbReference>
<evidence type="ECO:0000259" key="9">
    <source>
        <dbReference type="PROSITE" id="PS51144"/>
    </source>
</evidence>
<name>A7S2D8_NEMVE</name>
<evidence type="ECO:0000256" key="2">
    <source>
        <dbReference type="ARBA" id="ARBA00010718"/>
    </source>
</evidence>
<feature type="non-terminal residue" evidence="10">
    <location>
        <position position="234"/>
    </location>
</feature>